<protein>
    <submittedName>
        <fullName evidence="2">Uncharacterized protein</fullName>
    </submittedName>
</protein>
<dbReference type="OrthoDB" id="7933394at2"/>
<name>A0A0D6JAD0_9HYPH</name>
<organism evidence="2 3">
    <name type="scientific">Candidatus Filomicrobium marinum</name>
    <dbReference type="NCBI Taxonomy" id="1608628"/>
    <lineage>
        <taxon>Bacteria</taxon>
        <taxon>Pseudomonadati</taxon>
        <taxon>Pseudomonadota</taxon>
        <taxon>Alphaproteobacteria</taxon>
        <taxon>Hyphomicrobiales</taxon>
        <taxon>Hyphomicrobiaceae</taxon>
        <taxon>Filomicrobium</taxon>
    </lineage>
</organism>
<reference evidence="3" key="1">
    <citation type="submission" date="2015-02" db="EMBL/GenBank/DDBJ databases">
        <authorList>
            <person name="Chooi Y.-H."/>
        </authorList>
    </citation>
    <scope>NUCLEOTIDE SEQUENCE [LARGE SCALE GENOMIC DNA]</scope>
    <source>
        <strain evidence="3">strain Y</strain>
    </source>
</reference>
<dbReference type="EMBL" id="LN829119">
    <property type="protein sequence ID" value="CPR15457.1"/>
    <property type="molecule type" value="Genomic_DNA"/>
</dbReference>
<keyword evidence="1" id="KW-0812">Transmembrane</keyword>
<dbReference type="AlphaFoldDB" id="A0A0D6JAD0"/>
<keyword evidence="3" id="KW-1185">Reference proteome</keyword>
<evidence type="ECO:0000313" key="3">
    <source>
        <dbReference type="Proteomes" id="UP000033187"/>
    </source>
</evidence>
<dbReference type="KEGG" id="fil:BN1229_v1_0363"/>
<keyword evidence="1" id="KW-1133">Transmembrane helix</keyword>
<dbReference type="RefSeq" id="WP_046475958.1">
    <property type="nucleotide sequence ID" value="NZ_LN829118.1"/>
</dbReference>
<feature type="transmembrane region" description="Helical" evidence="1">
    <location>
        <begin position="12"/>
        <end position="32"/>
    </location>
</feature>
<sequence>MIELQPFDPVSVVLIGLLNPVAIAVAVLMGRAADQWQKLVVAAFASACAGSLFVWVLAFVGLLPARGIGGEAGVFVTQFILGLVWAWIGYRWLRKHDNHAT</sequence>
<dbReference type="KEGG" id="fiy:BN1229_v1_0367"/>
<keyword evidence="1" id="KW-0472">Membrane</keyword>
<proteinExistence type="predicted"/>
<evidence type="ECO:0000256" key="1">
    <source>
        <dbReference type="SAM" id="Phobius"/>
    </source>
</evidence>
<dbReference type="Proteomes" id="UP000033187">
    <property type="component" value="Chromosome 1"/>
</dbReference>
<gene>
    <name evidence="2" type="ORF">YBN1229_v1_0367</name>
</gene>
<evidence type="ECO:0000313" key="2">
    <source>
        <dbReference type="EMBL" id="CPR15457.1"/>
    </source>
</evidence>
<accession>A0A0D6JAD0</accession>
<feature type="transmembrane region" description="Helical" evidence="1">
    <location>
        <begin position="72"/>
        <end position="93"/>
    </location>
</feature>
<feature type="transmembrane region" description="Helical" evidence="1">
    <location>
        <begin position="39"/>
        <end position="60"/>
    </location>
</feature>